<gene>
    <name evidence="3" type="ORF">DF051_17340</name>
</gene>
<feature type="domain" description="Ketoreductase" evidence="2">
    <location>
        <begin position="6"/>
        <end position="191"/>
    </location>
</feature>
<comment type="caution">
    <text evidence="3">The sequence shown here is derived from an EMBL/GenBank/DDBJ whole genome shotgun (WGS) entry which is preliminary data.</text>
</comment>
<dbReference type="RefSeq" id="WP_124579978.1">
    <property type="nucleotide sequence ID" value="NZ_QTQV01000009.1"/>
</dbReference>
<evidence type="ECO:0000313" key="4">
    <source>
        <dbReference type="Proteomes" id="UP000277921"/>
    </source>
</evidence>
<protein>
    <submittedName>
        <fullName evidence="3">SDR family NAD(P)-dependent oxidoreductase</fullName>
    </submittedName>
</protein>
<proteinExistence type="inferred from homology"/>
<dbReference type="Gene3D" id="3.40.50.720">
    <property type="entry name" value="NAD(P)-binding Rossmann-like Domain"/>
    <property type="match status" value="1"/>
</dbReference>
<evidence type="ECO:0000259" key="2">
    <source>
        <dbReference type="SMART" id="SM00822"/>
    </source>
</evidence>
<dbReference type="EMBL" id="QTQV01000009">
    <property type="protein sequence ID" value="RQT14920.1"/>
    <property type="molecule type" value="Genomic_DNA"/>
</dbReference>
<dbReference type="PRINTS" id="PR00081">
    <property type="entry name" value="GDHRDH"/>
</dbReference>
<name>A0A3N8PV13_9BURK</name>
<accession>A0A3N8PV13</accession>
<dbReference type="PANTHER" id="PTHR42760">
    <property type="entry name" value="SHORT-CHAIN DEHYDROGENASES/REDUCTASES FAMILY MEMBER"/>
    <property type="match status" value="1"/>
</dbReference>
<dbReference type="GO" id="GO:0030497">
    <property type="term" value="P:fatty acid elongation"/>
    <property type="evidence" value="ECO:0007669"/>
    <property type="project" value="TreeGrafter"/>
</dbReference>
<evidence type="ECO:0000256" key="1">
    <source>
        <dbReference type="ARBA" id="ARBA00006484"/>
    </source>
</evidence>
<dbReference type="PROSITE" id="PS00061">
    <property type="entry name" value="ADH_SHORT"/>
    <property type="match status" value="1"/>
</dbReference>
<dbReference type="AlphaFoldDB" id="A0A3N8PV13"/>
<sequence length="249" mass="25652">MLLENKVVVVTGAASPRGIGKATAKALAAQGARVVILDLHKEDAQAAAADLGPEHLGLACDVTDKDACVAAARATLEHYGRIDGLVNNAGITQPVRTLEIGGKDFDAIVDVNLRGSLYMSQAVIPAMKEQKGGSIVCMSSVSAQRGGGIFGGPHYSAAKAGVLGLAKAMAREFGADHIRVNSITPGLIQTDITGDKLTPEMRADIIKGIPLGRLGDAADVANACLFLLSDLSTYLTGITLDVNGGMLIH</sequence>
<dbReference type="Proteomes" id="UP000277921">
    <property type="component" value="Unassembled WGS sequence"/>
</dbReference>
<dbReference type="InterPro" id="IPR036291">
    <property type="entry name" value="NAD(P)-bd_dom_sf"/>
</dbReference>
<dbReference type="FunFam" id="3.40.50.720:FF:000084">
    <property type="entry name" value="Short-chain dehydrogenase reductase"/>
    <property type="match status" value="1"/>
</dbReference>
<dbReference type="InterPro" id="IPR002347">
    <property type="entry name" value="SDR_fam"/>
</dbReference>
<reference evidence="3 4" key="1">
    <citation type="submission" date="2018-08" db="EMBL/GenBank/DDBJ databases">
        <title>Comparative analysis of Burkholderia isolates from Puerto Rico.</title>
        <authorList>
            <person name="Hall C."/>
            <person name="Sahl J."/>
            <person name="Wagner D."/>
        </authorList>
    </citation>
    <scope>NUCLEOTIDE SEQUENCE [LARGE SCALE GENOMIC DNA]</scope>
    <source>
        <strain evidence="3 4">Bp9025</strain>
    </source>
</reference>
<dbReference type="InterPro" id="IPR057326">
    <property type="entry name" value="KR_dom"/>
</dbReference>
<dbReference type="InterPro" id="IPR020904">
    <property type="entry name" value="Sc_DH/Rdtase_CS"/>
</dbReference>
<comment type="similarity">
    <text evidence="1">Belongs to the short-chain dehydrogenases/reductases (SDR) family.</text>
</comment>
<dbReference type="GO" id="GO:0016616">
    <property type="term" value="F:oxidoreductase activity, acting on the CH-OH group of donors, NAD or NADP as acceptor"/>
    <property type="evidence" value="ECO:0007669"/>
    <property type="project" value="TreeGrafter"/>
</dbReference>
<dbReference type="SMART" id="SM00822">
    <property type="entry name" value="PKS_KR"/>
    <property type="match status" value="1"/>
</dbReference>
<dbReference type="PANTHER" id="PTHR42760:SF135">
    <property type="entry name" value="BLL7886 PROTEIN"/>
    <property type="match status" value="1"/>
</dbReference>
<dbReference type="SUPFAM" id="SSF51735">
    <property type="entry name" value="NAD(P)-binding Rossmann-fold domains"/>
    <property type="match status" value="1"/>
</dbReference>
<dbReference type="PRINTS" id="PR00080">
    <property type="entry name" value="SDRFAMILY"/>
</dbReference>
<dbReference type="NCBIfam" id="NF005559">
    <property type="entry name" value="PRK07231.1"/>
    <property type="match status" value="1"/>
</dbReference>
<evidence type="ECO:0000313" key="3">
    <source>
        <dbReference type="EMBL" id="RQT14920.1"/>
    </source>
</evidence>
<organism evidence="3 4">
    <name type="scientific">Burkholderia contaminans</name>
    <dbReference type="NCBI Taxonomy" id="488447"/>
    <lineage>
        <taxon>Bacteria</taxon>
        <taxon>Pseudomonadati</taxon>
        <taxon>Pseudomonadota</taxon>
        <taxon>Betaproteobacteria</taxon>
        <taxon>Burkholderiales</taxon>
        <taxon>Burkholderiaceae</taxon>
        <taxon>Burkholderia</taxon>
        <taxon>Burkholderia cepacia complex</taxon>
    </lineage>
</organism>
<dbReference type="Pfam" id="PF13561">
    <property type="entry name" value="adh_short_C2"/>
    <property type="match status" value="1"/>
</dbReference>